<dbReference type="InterPro" id="IPR014044">
    <property type="entry name" value="CAP_dom"/>
</dbReference>
<accession>E0UHM9</accession>
<dbReference type="PANTHER" id="PTHR31157">
    <property type="entry name" value="SCP DOMAIN-CONTAINING PROTEIN"/>
    <property type="match status" value="1"/>
</dbReference>
<dbReference type="KEGG" id="cyj:Cyan7822_1284"/>
<dbReference type="Proteomes" id="UP000008206">
    <property type="component" value="Chromosome"/>
</dbReference>
<dbReference type="CDD" id="cd05379">
    <property type="entry name" value="CAP_bacterial"/>
    <property type="match status" value="2"/>
</dbReference>
<feature type="domain" description="SCP" evidence="2">
    <location>
        <begin position="205"/>
        <end position="319"/>
    </location>
</feature>
<dbReference type="InterPro" id="IPR035940">
    <property type="entry name" value="CAP_sf"/>
</dbReference>
<evidence type="ECO:0000256" key="1">
    <source>
        <dbReference type="SAM" id="SignalP"/>
    </source>
</evidence>
<dbReference type="STRING" id="497965.Cyan7822_1284"/>
<evidence type="ECO:0000313" key="3">
    <source>
        <dbReference type="EMBL" id="ADN13286.1"/>
    </source>
</evidence>
<dbReference type="OrthoDB" id="68195at2"/>
<dbReference type="PANTHER" id="PTHR31157:SF1">
    <property type="entry name" value="SCP DOMAIN-CONTAINING PROTEIN"/>
    <property type="match status" value="1"/>
</dbReference>
<gene>
    <name evidence="3" type="ordered locus">Cyan7822_1284</name>
</gene>
<evidence type="ECO:0000313" key="4">
    <source>
        <dbReference type="Proteomes" id="UP000008206"/>
    </source>
</evidence>
<dbReference type="PROSITE" id="PS51257">
    <property type="entry name" value="PROKAR_LIPOPROTEIN"/>
    <property type="match status" value="1"/>
</dbReference>
<dbReference type="RefSeq" id="WP_013321393.1">
    <property type="nucleotide sequence ID" value="NC_014501.1"/>
</dbReference>
<sequence>MKIIPGSLLIFSCLWLGSCQSLTDNFPSEENMGSQAATSLVADATRSSALEQDVYRQINQYRQSRHLAPLTFNNTIAQQARIHSQRMAAKTVPFSHEGFEKRLQQIGQTIPYQQAAENVAFNEGAKDPATVAVQGWLKSPGHLKNIESNFNLTGVGVALNRQGEYYFTQIFIKPQAASGSSDSKIKKASLKTNVLTALEQKTYQQVNQYRRSQKLSPLLWDNRISEVARRYSQKMANGEATFSHNGFEGRVKAIANQIPTRTVGENLAFNMGYSDPVKVAVEGWIKSPGHRKNMQGNFDLTGIGIAKNAKGEYYLTQLFVKRR</sequence>
<keyword evidence="4" id="KW-1185">Reference proteome</keyword>
<dbReference type="HOGENOM" id="CLU_789217_0_0_3"/>
<dbReference type="Gene3D" id="3.40.33.10">
    <property type="entry name" value="CAP"/>
    <property type="match status" value="2"/>
</dbReference>
<feature type="signal peptide" evidence="1">
    <location>
        <begin position="1"/>
        <end position="23"/>
    </location>
</feature>
<reference evidence="4" key="1">
    <citation type="journal article" date="2011" name="MBio">
        <title>Novel metabolic attributes of the genus Cyanothece, comprising a group of unicellular nitrogen-fixing Cyanobacteria.</title>
        <authorList>
            <person name="Bandyopadhyay A."/>
            <person name="Elvitigala T."/>
            <person name="Welsh E."/>
            <person name="Stockel J."/>
            <person name="Liberton M."/>
            <person name="Min H."/>
            <person name="Sherman L.A."/>
            <person name="Pakrasi H.B."/>
        </authorList>
    </citation>
    <scope>NUCLEOTIDE SEQUENCE [LARGE SCALE GENOMIC DNA]</scope>
    <source>
        <strain evidence="4">PCC 7822</strain>
    </source>
</reference>
<proteinExistence type="predicted"/>
<name>E0UHM9_GLOV7</name>
<dbReference type="eggNOG" id="COG2340">
    <property type="taxonomic scope" value="Bacteria"/>
</dbReference>
<dbReference type="AlphaFoldDB" id="E0UHM9"/>
<dbReference type="Pfam" id="PF00188">
    <property type="entry name" value="CAP"/>
    <property type="match status" value="2"/>
</dbReference>
<protein>
    <submittedName>
        <fullName evidence="3">SCP-like extracellular</fullName>
    </submittedName>
</protein>
<evidence type="ECO:0000259" key="2">
    <source>
        <dbReference type="Pfam" id="PF00188"/>
    </source>
</evidence>
<dbReference type="SUPFAM" id="SSF55797">
    <property type="entry name" value="PR-1-like"/>
    <property type="match status" value="2"/>
</dbReference>
<keyword evidence="1" id="KW-0732">Signal</keyword>
<organism evidence="3 4">
    <name type="scientific">Gloeothece verrucosa (strain PCC 7822)</name>
    <name type="common">Cyanothece sp. (strain PCC 7822)</name>
    <dbReference type="NCBI Taxonomy" id="497965"/>
    <lineage>
        <taxon>Bacteria</taxon>
        <taxon>Bacillati</taxon>
        <taxon>Cyanobacteriota</taxon>
        <taxon>Cyanophyceae</taxon>
        <taxon>Oscillatoriophycideae</taxon>
        <taxon>Chroococcales</taxon>
        <taxon>Aphanothecaceae</taxon>
        <taxon>Gloeothece</taxon>
        <taxon>Gloeothece verrucosa</taxon>
    </lineage>
</organism>
<feature type="domain" description="SCP" evidence="2">
    <location>
        <begin position="56"/>
        <end position="171"/>
    </location>
</feature>
<feature type="chain" id="PRO_5003141308" evidence="1">
    <location>
        <begin position="24"/>
        <end position="323"/>
    </location>
</feature>
<dbReference type="EMBL" id="CP002198">
    <property type="protein sequence ID" value="ADN13286.1"/>
    <property type="molecule type" value="Genomic_DNA"/>
</dbReference>